<reference evidence="2 3" key="1">
    <citation type="submission" date="2019-02" db="EMBL/GenBank/DDBJ databases">
        <title>Genomic Encyclopedia of Type Strains, Phase IV (KMG-IV): sequencing the most valuable type-strain genomes for metagenomic binning, comparative biology and taxonomic classification.</title>
        <authorList>
            <person name="Goeker M."/>
        </authorList>
    </citation>
    <scope>NUCLEOTIDE SEQUENCE [LARGE SCALE GENOMIC DNA]</scope>
    <source>
        <strain evidence="2 3">DSM 19570</strain>
    </source>
</reference>
<evidence type="ECO:0000313" key="3">
    <source>
        <dbReference type="Proteomes" id="UP000293671"/>
    </source>
</evidence>
<keyword evidence="1" id="KW-1133">Transmembrane helix</keyword>
<evidence type="ECO:0000313" key="2">
    <source>
        <dbReference type="EMBL" id="RZU02552.1"/>
    </source>
</evidence>
<keyword evidence="1" id="KW-0472">Membrane</keyword>
<dbReference type="Proteomes" id="UP000293671">
    <property type="component" value="Unassembled WGS sequence"/>
</dbReference>
<dbReference type="EMBL" id="SHKP01000004">
    <property type="protein sequence ID" value="RZU02552.1"/>
    <property type="molecule type" value="Genomic_DNA"/>
</dbReference>
<name>A0A4Q7W035_9BURK</name>
<evidence type="ECO:0000256" key="1">
    <source>
        <dbReference type="SAM" id="Phobius"/>
    </source>
</evidence>
<organism evidence="2 3">
    <name type="scientific">Rivibacter subsaxonicus</name>
    <dbReference type="NCBI Taxonomy" id="457575"/>
    <lineage>
        <taxon>Bacteria</taxon>
        <taxon>Pseudomonadati</taxon>
        <taxon>Pseudomonadota</taxon>
        <taxon>Betaproteobacteria</taxon>
        <taxon>Burkholderiales</taxon>
        <taxon>Rivibacter</taxon>
    </lineage>
</organism>
<accession>A0A4Q7W035</accession>
<proteinExistence type="predicted"/>
<feature type="transmembrane region" description="Helical" evidence="1">
    <location>
        <begin position="27"/>
        <end position="49"/>
    </location>
</feature>
<gene>
    <name evidence="2" type="ORF">EV670_0580</name>
</gene>
<keyword evidence="1" id="KW-0812">Transmembrane</keyword>
<feature type="transmembrane region" description="Helical" evidence="1">
    <location>
        <begin position="61"/>
        <end position="85"/>
    </location>
</feature>
<sequence length="87" mass="9163">MRVLATFIFPLLLQVYAYIVVFMAAQGGGSFMGLLAIPVAAASVLALLVHGLKVARTSGPLLRPSLVSLAIALVPPVFLLIFRALES</sequence>
<keyword evidence="3" id="KW-1185">Reference proteome</keyword>
<protein>
    <submittedName>
        <fullName evidence="2">Uncharacterized protein</fullName>
    </submittedName>
</protein>
<dbReference type="AlphaFoldDB" id="A0A4Q7W035"/>
<dbReference type="RefSeq" id="WP_130430305.1">
    <property type="nucleotide sequence ID" value="NZ_SHKP01000004.1"/>
</dbReference>
<comment type="caution">
    <text evidence="2">The sequence shown here is derived from an EMBL/GenBank/DDBJ whole genome shotgun (WGS) entry which is preliminary data.</text>
</comment>